<name>A0A1V9EM42_9BACT</name>
<sequence length="366" mass="41057">MSKIIAIGTAVPAFRHRQEDILQFMQLIYSFTEADKRRLRFLYHQSHIDTRYSVIPDYSRPVPEWKFYPHTENLEPFPSLEQRMTWFHKYAPQLSVNAVRDCIDGKISESEITHLITVSCTGLSAPGLDLQVMELLDLPRHTARSSINFMGCYAGIHALKTADAICQADKQAKVLVVCTELCTLHFQREPTMDNMASSLLFADGSAAAVVTADEHPLKGLHLDGFYSEVMPKGKKDMAWEVSSTGFLMTLSNYIPDLLEEDFTGLTNRALAKNGLTRQDISHWCIHPGGKKILETVHKTLSFQANELQASYDVMQQYGNMSSSTIFFVLKKMASALLHNHNGKEHIFGAAFGPGLTMETFVASTNC</sequence>
<accession>A0A1V9EM42</accession>
<evidence type="ECO:0000259" key="4">
    <source>
        <dbReference type="Pfam" id="PF00195"/>
    </source>
</evidence>
<comment type="similarity">
    <text evidence="1">Belongs to the thiolase-like superfamily. Chalcone/stilbene synthases family.</text>
</comment>
<dbReference type="Gene3D" id="3.40.47.10">
    <property type="match status" value="2"/>
</dbReference>
<dbReference type="RefSeq" id="WP_081201218.1">
    <property type="nucleotide sequence ID" value="NZ_FOCZ01000002.1"/>
</dbReference>
<dbReference type="GO" id="GO:0030639">
    <property type="term" value="P:polyketide biosynthetic process"/>
    <property type="evidence" value="ECO:0007669"/>
    <property type="project" value="TreeGrafter"/>
</dbReference>
<evidence type="ECO:0000313" key="6">
    <source>
        <dbReference type="EMBL" id="OQP47213.1"/>
    </source>
</evidence>
<dbReference type="Pfam" id="PF02797">
    <property type="entry name" value="Chal_sti_synt_C"/>
    <property type="match status" value="1"/>
</dbReference>
<keyword evidence="7" id="KW-1185">Reference proteome</keyword>
<keyword evidence="2" id="KW-0808">Transferase</keyword>
<dbReference type="EMBL" id="LVXG01000023">
    <property type="protein sequence ID" value="OQP47213.1"/>
    <property type="molecule type" value="Genomic_DNA"/>
</dbReference>
<dbReference type="Pfam" id="PF00195">
    <property type="entry name" value="Chal_sti_synt_N"/>
    <property type="match status" value="1"/>
</dbReference>
<proteinExistence type="inferred from homology"/>
<dbReference type="PANTHER" id="PTHR11877">
    <property type="entry name" value="HYDROXYMETHYLGLUTARYL-COA SYNTHASE"/>
    <property type="match status" value="1"/>
</dbReference>
<dbReference type="InterPro" id="IPR001099">
    <property type="entry name" value="Chalcone/stilbene_synt_N"/>
</dbReference>
<dbReference type="InterPro" id="IPR016039">
    <property type="entry name" value="Thiolase-like"/>
</dbReference>
<dbReference type="CDD" id="cd00831">
    <property type="entry name" value="CHS_like"/>
    <property type="match status" value="1"/>
</dbReference>
<evidence type="ECO:0000313" key="7">
    <source>
        <dbReference type="Proteomes" id="UP000192610"/>
    </source>
</evidence>
<dbReference type="PIRSF" id="PIRSF000451">
    <property type="entry name" value="PKS_III"/>
    <property type="match status" value="1"/>
</dbReference>
<feature type="active site" description="Acyl-thioester intermediate" evidence="3">
    <location>
        <position position="152"/>
    </location>
</feature>
<protein>
    <submittedName>
        <fullName evidence="6">Naringenin-chalcone synthase</fullName>
    </submittedName>
</protein>
<feature type="domain" description="Chalcone/stilbene synthase N-terminal" evidence="4">
    <location>
        <begin position="3"/>
        <end position="213"/>
    </location>
</feature>
<dbReference type="OrthoDB" id="9786288at2"/>
<dbReference type="InterPro" id="IPR012328">
    <property type="entry name" value="Chalcone/stilbene_synt_C"/>
</dbReference>
<evidence type="ECO:0000256" key="1">
    <source>
        <dbReference type="ARBA" id="ARBA00005531"/>
    </source>
</evidence>
<dbReference type="AlphaFoldDB" id="A0A1V9EM42"/>
<comment type="caution">
    <text evidence="6">The sequence shown here is derived from an EMBL/GenBank/DDBJ whole genome shotgun (WGS) entry which is preliminary data.</text>
</comment>
<dbReference type="SUPFAM" id="SSF53901">
    <property type="entry name" value="Thiolase-like"/>
    <property type="match status" value="1"/>
</dbReference>
<feature type="domain" description="Chalcone/stilbene synthase C-terminal" evidence="5">
    <location>
        <begin position="228"/>
        <end position="362"/>
    </location>
</feature>
<dbReference type="PANTHER" id="PTHR11877:SF46">
    <property type="entry name" value="TYPE III POLYKETIDE SYNTHASE A"/>
    <property type="match status" value="1"/>
</dbReference>
<dbReference type="STRING" id="354355.SAMN05660816_01391"/>
<organism evidence="6 7">
    <name type="scientific">Niastella yeongjuensis</name>
    <dbReference type="NCBI Taxonomy" id="354355"/>
    <lineage>
        <taxon>Bacteria</taxon>
        <taxon>Pseudomonadati</taxon>
        <taxon>Bacteroidota</taxon>
        <taxon>Chitinophagia</taxon>
        <taxon>Chitinophagales</taxon>
        <taxon>Chitinophagaceae</taxon>
        <taxon>Niastella</taxon>
    </lineage>
</organism>
<evidence type="ECO:0000256" key="2">
    <source>
        <dbReference type="ARBA" id="ARBA00022679"/>
    </source>
</evidence>
<dbReference type="GO" id="GO:0016747">
    <property type="term" value="F:acyltransferase activity, transferring groups other than amino-acyl groups"/>
    <property type="evidence" value="ECO:0007669"/>
    <property type="project" value="InterPro"/>
</dbReference>
<evidence type="ECO:0000256" key="3">
    <source>
        <dbReference type="PIRSR" id="PIRSR000451-1"/>
    </source>
</evidence>
<evidence type="ECO:0000259" key="5">
    <source>
        <dbReference type="Pfam" id="PF02797"/>
    </source>
</evidence>
<reference evidence="7" key="1">
    <citation type="submission" date="2016-04" db="EMBL/GenBank/DDBJ databases">
        <authorList>
            <person name="Chen L."/>
            <person name="Zhuang W."/>
            <person name="Wang G."/>
        </authorList>
    </citation>
    <scope>NUCLEOTIDE SEQUENCE [LARGE SCALE GENOMIC DNA]</scope>
    <source>
        <strain evidence="7">17621</strain>
    </source>
</reference>
<gene>
    <name evidence="6" type="ORF">A4H97_06825</name>
</gene>
<dbReference type="Proteomes" id="UP000192610">
    <property type="component" value="Unassembled WGS sequence"/>
</dbReference>
<dbReference type="InterPro" id="IPR011141">
    <property type="entry name" value="Polyketide_synthase_type-III"/>
</dbReference>